<dbReference type="Pfam" id="PF01464">
    <property type="entry name" value="SLT"/>
    <property type="match status" value="1"/>
</dbReference>
<reference evidence="4" key="1">
    <citation type="journal article" date="2013" name="ISME J.">
        <title>A small predatory core genome in the divergent marine Bacteriovorax marinus SJ and the terrestrial Bdellovibrio bacteriovorus.</title>
        <authorList>
            <person name="Crossman L.C."/>
            <person name="Chen H."/>
            <person name="Cerdeno-Tarraga A.M."/>
            <person name="Brooks K."/>
            <person name="Quail M.A."/>
            <person name="Pineiro S.A."/>
            <person name="Hobley L."/>
            <person name="Sockett R.E."/>
            <person name="Bentley S.D."/>
            <person name="Parkhill J."/>
            <person name="Williams H.N."/>
            <person name="Stine O.C."/>
        </authorList>
    </citation>
    <scope>NUCLEOTIDE SEQUENCE [LARGE SCALE GENOMIC DNA]</scope>
    <source>
        <strain evidence="4">ATCC BAA-682 / DSM 15412 / SJ</strain>
    </source>
</reference>
<organism evidence="3 4">
    <name type="scientific">Halobacteriovorax marinus (strain ATCC BAA-682 / DSM 15412 / SJ)</name>
    <name type="common">Bacteriovorax marinus</name>
    <dbReference type="NCBI Taxonomy" id="862908"/>
    <lineage>
        <taxon>Bacteria</taxon>
        <taxon>Pseudomonadati</taxon>
        <taxon>Bdellovibrionota</taxon>
        <taxon>Bacteriovoracia</taxon>
        <taxon>Bacteriovoracales</taxon>
        <taxon>Halobacteriovoraceae</taxon>
        <taxon>Halobacteriovorax</taxon>
    </lineage>
</organism>
<keyword evidence="1" id="KW-0732">Signal</keyword>
<name>E1WZH7_HALMS</name>
<evidence type="ECO:0000259" key="2">
    <source>
        <dbReference type="Pfam" id="PF01464"/>
    </source>
</evidence>
<dbReference type="PATRIC" id="fig|862908.3.peg.1228"/>
<dbReference type="eggNOG" id="COG0741">
    <property type="taxonomic scope" value="Bacteria"/>
</dbReference>
<dbReference type="InterPro" id="IPR008258">
    <property type="entry name" value="Transglycosylase_SLT_dom_1"/>
</dbReference>
<dbReference type="OrthoDB" id="92254at2"/>
<dbReference type="STRING" id="862908.BMS_1291"/>
<sequence length="859" mass="96720">MKIIIFFLHLLLCTQALANSEFVSVKSDGVVQIIQNEETIYLRAGDLIQIKENDGWKRHVKVISSIADGVSVGDAYLGERTYKEHLGDNNLVTIMQEKKSSYLTKPIEVQLPNGEKIQLSPGDEIKVLNIDGWKRKIEIVNSKSGVKGEAILGNSTYMEYLNNDVLSDTVFVDTTKSKSPLTTSTGYEYNSLDELIRKLAENDEEENIDEEELSEGVEVAAEYTGCPDVGKTFKIDRYIHVTNNDKKTLGVPKGSIIRVNKIGLTCAIEVLELPEESSLNKKIYEPQVLTFPSNLHPDFLTEVEAPSESIKLDAGVKFKLSDNTDVHAYGRRTGKRYRFSPSDEITVVGKHRNGDYIVKRNGEKWEYRIPYEDLDELNDNAQLSINHLTTAVGIIADGEVSDSLEQVEPDYDCVDTTDTGEENIPEVGDIEWQTCRTRATKNNRGNTLAANDYMDRELNLSNGDMNAILEEPQKKRYAKCISVSLRHGTNRSSNPSCSKDSNGNIIPRRIRQARYRTSNGQRKFAGWNLLSKAPKACASKELSTHLADRFVDMSKCLGIDPKEIFPIINHESHFQPKTISPTFALGVGQIVPVNYLDFYNKLNQAKDMIRSNSSVLSYASALSSKEGYRAYEDSPAREKKISRLTGYFLSDLKDKMTGNNPECKGLQDIYNNPMTLPRSAKSSARAANEYLRDRENIRLCAPKNPDEGFYMATIFYMYNKKYFRYMLEKENRRSNLRMNEKQLNDFSIILARWSYNGGVAGISAPFERLVEKIKAGNIEALNSNNDPNGSRRNVSGFSGFSNDDFKSYMSYVIKHRYRGGNARRMEVARYLPGSNGVGGIDGDLKQIEKGEENSCGTTY</sequence>
<feature type="domain" description="Transglycosylase SLT" evidence="2">
    <location>
        <begin position="558"/>
        <end position="607"/>
    </location>
</feature>
<proteinExistence type="predicted"/>
<feature type="signal peptide" evidence="1">
    <location>
        <begin position="1"/>
        <end position="18"/>
    </location>
</feature>
<evidence type="ECO:0000256" key="1">
    <source>
        <dbReference type="SAM" id="SignalP"/>
    </source>
</evidence>
<dbReference type="RefSeq" id="WP_014243947.1">
    <property type="nucleotide sequence ID" value="NC_016620.1"/>
</dbReference>
<dbReference type="HOGENOM" id="CLU_332827_0_0_7"/>
<dbReference type="InterPro" id="IPR023346">
    <property type="entry name" value="Lysozyme-like_dom_sf"/>
</dbReference>
<gene>
    <name evidence="3" type="ordered locus">BMS_1291</name>
</gene>
<dbReference type="KEGG" id="bmx:BMS_1291"/>
<protein>
    <submittedName>
        <fullName evidence="3">Membrane protein</fullName>
    </submittedName>
</protein>
<feature type="chain" id="PRO_5003154250" evidence="1">
    <location>
        <begin position="19"/>
        <end position="859"/>
    </location>
</feature>
<dbReference type="Proteomes" id="UP000008963">
    <property type="component" value="Chromosome"/>
</dbReference>
<dbReference type="AlphaFoldDB" id="E1WZH7"/>
<evidence type="ECO:0000313" key="4">
    <source>
        <dbReference type="Proteomes" id="UP000008963"/>
    </source>
</evidence>
<keyword evidence="4" id="KW-1185">Reference proteome</keyword>
<dbReference type="SUPFAM" id="SSF53955">
    <property type="entry name" value="Lysozyme-like"/>
    <property type="match status" value="1"/>
</dbReference>
<dbReference type="EMBL" id="FQ312005">
    <property type="protein sequence ID" value="CBW26163.1"/>
    <property type="molecule type" value="Genomic_DNA"/>
</dbReference>
<evidence type="ECO:0000313" key="3">
    <source>
        <dbReference type="EMBL" id="CBW26163.1"/>
    </source>
</evidence>
<accession>E1WZH7</accession>
<dbReference type="Gene3D" id="1.10.530.10">
    <property type="match status" value="1"/>
</dbReference>